<evidence type="ECO:0000256" key="1">
    <source>
        <dbReference type="SAM" id="Phobius"/>
    </source>
</evidence>
<proteinExistence type="predicted"/>
<keyword evidence="4" id="KW-1185">Reference proteome</keyword>
<evidence type="ECO:0000313" key="3">
    <source>
        <dbReference type="EMBL" id="KAK0426856.1"/>
    </source>
</evidence>
<accession>A0AA39M9S3</accession>
<evidence type="ECO:0000259" key="2">
    <source>
        <dbReference type="Pfam" id="PF05050"/>
    </source>
</evidence>
<dbReference type="InterPro" id="IPR006342">
    <property type="entry name" value="FkbM_mtfrase"/>
</dbReference>
<comment type="caution">
    <text evidence="3">The sequence shown here is derived from an EMBL/GenBank/DDBJ whole genome shotgun (WGS) entry which is preliminary data.</text>
</comment>
<dbReference type="Pfam" id="PF05050">
    <property type="entry name" value="Methyltransf_21"/>
    <property type="match status" value="1"/>
</dbReference>
<keyword evidence="1" id="KW-0812">Transmembrane</keyword>
<protein>
    <recommendedName>
        <fullName evidence="2">Methyltransferase FkbM domain-containing protein</fullName>
    </recommendedName>
</protein>
<dbReference type="InterPro" id="IPR029063">
    <property type="entry name" value="SAM-dependent_MTases_sf"/>
</dbReference>
<dbReference type="EMBL" id="JAUCMV010000001">
    <property type="protein sequence ID" value="KAK0426856.1"/>
    <property type="molecule type" value="Genomic_DNA"/>
</dbReference>
<feature type="transmembrane region" description="Helical" evidence="1">
    <location>
        <begin position="9"/>
        <end position="32"/>
    </location>
</feature>
<organism evidence="3 4">
    <name type="scientific">Steinernema hermaphroditum</name>
    <dbReference type="NCBI Taxonomy" id="289476"/>
    <lineage>
        <taxon>Eukaryota</taxon>
        <taxon>Metazoa</taxon>
        <taxon>Ecdysozoa</taxon>
        <taxon>Nematoda</taxon>
        <taxon>Chromadorea</taxon>
        <taxon>Rhabditida</taxon>
        <taxon>Tylenchina</taxon>
        <taxon>Panagrolaimomorpha</taxon>
        <taxon>Strongyloidoidea</taxon>
        <taxon>Steinernematidae</taxon>
        <taxon>Steinernema</taxon>
    </lineage>
</organism>
<keyword evidence="1" id="KW-0472">Membrane</keyword>
<dbReference type="PANTHER" id="PTHR22989">
    <property type="entry name" value="UNCHARACTERIZED DUF13 C.ELEGANS"/>
    <property type="match status" value="1"/>
</dbReference>
<name>A0AA39M9S3_9BILA</name>
<keyword evidence="1" id="KW-1133">Transmembrane helix</keyword>
<evidence type="ECO:0000313" key="4">
    <source>
        <dbReference type="Proteomes" id="UP001175271"/>
    </source>
</evidence>
<dbReference type="Proteomes" id="UP001175271">
    <property type="component" value="Unassembled WGS sequence"/>
</dbReference>
<sequence>MHIRRKGRILIQLLCFAFLIFATAFLFSYLLFITIEQDGESDTEPDKISMPPRIVYNKEVNLQRMLIDDGIPHYKDCLRFNEMAIALKDCLKGRLLPMRNADYFGNVSRVATECGTEYLRRLFGGRFLLNRDDVKMLILPKSNDDDLVALTVGIGDDISAERKIKSMFKNIRFYGADPIKESGLVYEDIGKYIQAGVGHVPGTLNSSVFESGKYHWQDIEVITMRDLMRKFDLNFVDFLLLDIEGAEYTVLPQLLDIADLAFCQINVEIHGPLSDYGVEDKTFASLVRSLLKPSSRYIPLWIPGPTMHHRFFLVDWKSPKCVQKFFSHWC</sequence>
<dbReference type="SUPFAM" id="SSF53335">
    <property type="entry name" value="S-adenosyl-L-methionine-dependent methyltransferases"/>
    <property type="match status" value="1"/>
</dbReference>
<gene>
    <name evidence="3" type="ORF">QR680_009936</name>
</gene>
<feature type="domain" description="Methyltransferase FkbM" evidence="2">
    <location>
        <begin position="141"/>
        <end position="273"/>
    </location>
</feature>
<dbReference type="PANTHER" id="PTHR22989:SF3">
    <property type="entry name" value="METHYLTRANSFERASE FKBM DOMAIN-CONTAINING PROTEIN"/>
    <property type="match status" value="1"/>
</dbReference>
<dbReference type="AlphaFoldDB" id="A0AA39M9S3"/>
<reference evidence="3" key="1">
    <citation type="submission" date="2023-06" db="EMBL/GenBank/DDBJ databases">
        <title>Genomic analysis of the entomopathogenic nematode Steinernema hermaphroditum.</title>
        <authorList>
            <person name="Schwarz E.M."/>
            <person name="Heppert J.K."/>
            <person name="Baniya A."/>
            <person name="Schwartz H.T."/>
            <person name="Tan C.-H."/>
            <person name="Antoshechkin I."/>
            <person name="Sternberg P.W."/>
            <person name="Goodrich-Blair H."/>
            <person name="Dillman A.R."/>
        </authorList>
    </citation>
    <scope>NUCLEOTIDE SEQUENCE</scope>
    <source>
        <strain evidence="3">PS9179</strain>
        <tissue evidence="3">Whole animal</tissue>
    </source>
</reference>